<dbReference type="GO" id="GO:0000981">
    <property type="term" value="F:DNA-binding transcription factor activity, RNA polymerase II-specific"/>
    <property type="evidence" value="ECO:0007669"/>
    <property type="project" value="InterPro"/>
</dbReference>
<evidence type="ECO:0000313" key="5">
    <source>
        <dbReference type="EMBL" id="CZR68248.1"/>
    </source>
</evidence>
<evidence type="ECO:0000259" key="4">
    <source>
        <dbReference type="PROSITE" id="PS50048"/>
    </source>
</evidence>
<dbReference type="EMBL" id="FJOG01000052">
    <property type="protein sequence ID" value="CZR68248.1"/>
    <property type="molecule type" value="Genomic_DNA"/>
</dbReference>
<dbReference type="PANTHER" id="PTHR47425">
    <property type="entry name" value="FARB-RELATED"/>
    <property type="match status" value="1"/>
</dbReference>
<dbReference type="InterPro" id="IPR036864">
    <property type="entry name" value="Zn2-C6_fun-type_DNA-bd_sf"/>
</dbReference>
<name>A0A1L7XTE9_9HELO</name>
<keyword evidence="6" id="KW-1185">Reference proteome</keyword>
<dbReference type="SUPFAM" id="SSF57701">
    <property type="entry name" value="Zn2/Cys6 DNA-binding domain"/>
    <property type="match status" value="1"/>
</dbReference>
<dbReference type="PANTHER" id="PTHR47425:SF2">
    <property type="entry name" value="FARB-RELATED"/>
    <property type="match status" value="1"/>
</dbReference>
<dbReference type="OrthoDB" id="5121955at2759"/>
<keyword evidence="1" id="KW-0479">Metal-binding</keyword>
<evidence type="ECO:0000256" key="2">
    <source>
        <dbReference type="ARBA" id="ARBA00023242"/>
    </source>
</evidence>
<organism evidence="5 6">
    <name type="scientific">Phialocephala subalpina</name>
    <dbReference type="NCBI Taxonomy" id="576137"/>
    <lineage>
        <taxon>Eukaryota</taxon>
        <taxon>Fungi</taxon>
        <taxon>Dikarya</taxon>
        <taxon>Ascomycota</taxon>
        <taxon>Pezizomycotina</taxon>
        <taxon>Leotiomycetes</taxon>
        <taxon>Helotiales</taxon>
        <taxon>Mollisiaceae</taxon>
        <taxon>Phialocephala</taxon>
        <taxon>Phialocephala fortinii species complex</taxon>
    </lineage>
</organism>
<reference evidence="5 6" key="1">
    <citation type="submission" date="2016-03" db="EMBL/GenBank/DDBJ databases">
        <authorList>
            <person name="Ploux O."/>
        </authorList>
    </citation>
    <scope>NUCLEOTIDE SEQUENCE [LARGE SCALE GENOMIC DNA]</scope>
    <source>
        <strain evidence="5 6">UAMH 11012</strain>
    </source>
</reference>
<gene>
    <name evidence="5" type="ORF">PAC_18147</name>
</gene>
<dbReference type="GO" id="GO:0006351">
    <property type="term" value="P:DNA-templated transcription"/>
    <property type="evidence" value="ECO:0007669"/>
    <property type="project" value="InterPro"/>
</dbReference>
<protein>
    <recommendedName>
        <fullName evidence="4">Zn(2)-C6 fungal-type domain-containing protein</fullName>
    </recommendedName>
</protein>
<sequence length="852" mass="95343">MNSTIETASTSPRSRHPPPTLSAHTRGNGQPRRRARVACHLCHERKVRCDVSLVGSPCTNCRLDAHACSVRDQAARRRPKKGAERQTVLSPAAAPPRNILAAPASTTWEPGVEGAEELTLPTSPPRNLPLDSAYEVVGQHNSGASTDDDFLSRILAGGETTLLSGLFPSTPSMGAVPPMLPFTKDLSFNSSVTFSCYGFLELRELTRVAPEDVRYLESKGCFHVPSGPRLDQLVRQYFLHVHPYMPVLDEEEFWYMFARRQDDLSKGRRFSLLVFQAMLFTASPFASLADLRACGFQSYHSAREILHQRARLLYDFRTEIDSTAIAQASLLLSFHSTSLSAHDNTSWLSTAVQYARDANLHLYYCTPGLSSRQRSLKKRLWWCCVLRDRVIALGVRRHIQITPDHFDLSQEVPMEDDFAGEIERSEVYDSETKRLLVKAFAVQCQLAVALTSTIMAVYPLNGLPVPLLAMKSELLKVQSEIEKSKEALAKWVEVAMVQLAPSPEYPGTHHNSVTLYADLTYIYFFSAQIAVCHYTIYLLNEYRGLATDCMQQLQIARTELERGIFNITRKVTSLLALGLVGYLPISLYKFFSIAYTALPLALLSLDVKLSSTNAQQLRRKHRLASYTEVMRLCSLRFDFADVVAHFISKLLQLTDFTPPSSTRFTTNGSSDTDARVSAPYSTSRPRGWYDVLVQYPQLYFRILFSLDFSLSRGRYPCENELPCRDVSLSSPKSPAAIELAEQTQAPNQRPISKLGCSLRPQLSPQQNDYVQNPQFDWLQEGSLTPSGTVMQIYSGESASPLHNIIGFSGHPFEMDTIGVEAQSERIVEEDADQVLSNIISDMFNPSPTEGLC</sequence>
<dbReference type="AlphaFoldDB" id="A0A1L7XTE9"/>
<feature type="region of interest" description="Disordered" evidence="3">
    <location>
        <begin position="71"/>
        <end position="92"/>
    </location>
</feature>
<keyword evidence="2" id="KW-0539">Nucleus</keyword>
<evidence type="ECO:0000256" key="1">
    <source>
        <dbReference type="ARBA" id="ARBA00022723"/>
    </source>
</evidence>
<dbReference type="SMART" id="SM00066">
    <property type="entry name" value="GAL4"/>
    <property type="match status" value="1"/>
</dbReference>
<evidence type="ECO:0000313" key="6">
    <source>
        <dbReference type="Proteomes" id="UP000184330"/>
    </source>
</evidence>
<dbReference type="InterPro" id="IPR001138">
    <property type="entry name" value="Zn2Cys6_DnaBD"/>
</dbReference>
<feature type="region of interest" description="Disordered" evidence="3">
    <location>
        <begin position="106"/>
        <end position="130"/>
    </location>
</feature>
<feature type="domain" description="Zn(2)-C6 fungal-type" evidence="4">
    <location>
        <begin position="38"/>
        <end position="70"/>
    </location>
</feature>
<dbReference type="PROSITE" id="PS50048">
    <property type="entry name" value="ZN2_CY6_FUNGAL_2"/>
    <property type="match status" value="1"/>
</dbReference>
<dbReference type="Proteomes" id="UP000184330">
    <property type="component" value="Unassembled WGS sequence"/>
</dbReference>
<dbReference type="CDD" id="cd00067">
    <property type="entry name" value="GAL4"/>
    <property type="match status" value="1"/>
</dbReference>
<dbReference type="CDD" id="cd12148">
    <property type="entry name" value="fungal_TF_MHR"/>
    <property type="match status" value="1"/>
</dbReference>
<dbReference type="GO" id="GO:0003677">
    <property type="term" value="F:DNA binding"/>
    <property type="evidence" value="ECO:0007669"/>
    <property type="project" value="InterPro"/>
</dbReference>
<dbReference type="Pfam" id="PF00172">
    <property type="entry name" value="Zn_clus"/>
    <property type="match status" value="1"/>
</dbReference>
<feature type="region of interest" description="Disordered" evidence="3">
    <location>
        <begin position="1"/>
        <end position="32"/>
    </location>
</feature>
<accession>A0A1L7XTE9</accession>
<dbReference type="InterPro" id="IPR052761">
    <property type="entry name" value="Fungal_Detox/Toxin_TFs"/>
</dbReference>
<dbReference type="STRING" id="576137.A0A1L7XTE9"/>
<evidence type="ECO:0000256" key="3">
    <source>
        <dbReference type="SAM" id="MobiDB-lite"/>
    </source>
</evidence>
<dbReference type="Gene3D" id="4.10.240.10">
    <property type="entry name" value="Zn(2)-C6 fungal-type DNA-binding domain"/>
    <property type="match status" value="1"/>
</dbReference>
<dbReference type="Pfam" id="PF04082">
    <property type="entry name" value="Fungal_trans"/>
    <property type="match status" value="1"/>
</dbReference>
<proteinExistence type="predicted"/>
<dbReference type="SMART" id="SM00906">
    <property type="entry name" value="Fungal_trans"/>
    <property type="match status" value="1"/>
</dbReference>
<dbReference type="InterPro" id="IPR007219">
    <property type="entry name" value="XnlR_reg_dom"/>
</dbReference>
<dbReference type="GO" id="GO:0008270">
    <property type="term" value="F:zinc ion binding"/>
    <property type="evidence" value="ECO:0007669"/>
    <property type="project" value="InterPro"/>
</dbReference>